<feature type="region of interest" description="Disordered" evidence="1">
    <location>
        <begin position="22"/>
        <end position="78"/>
    </location>
</feature>
<feature type="compositionally biased region" description="Basic and acidic residues" evidence="1">
    <location>
        <begin position="68"/>
        <end position="78"/>
    </location>
</feature>
<organism evidence="2 3">
    <name type="scientific">Heterobasidion irregulare (strain TC 32-1)</name>
    <dbReference type="NCBI Taxonomy" id="747525"/>
    <lineage>
        <taxon>Eukaryota</taxon>
        <taxon>Fungi</taxon>
        <taxon>Dikarya</taxon>
        <taxon>Basidiomycota</taxon>
        <taxon>Agaricomycotina</taxon>
        <taxon>Agaricomycetes</taxon>
        <taxon>Russulales</taxon>
        <taxon>Bondarzewiaceae</taxon>
        <taxon>Heterobasidion</taxon>
        <taxon>Heterobasidion annosum species complex</taxon>
    </lineage>
</organism>
<evidence type="ECO:0000256" key="1">
    <source>
        <dbReference type="SAM" id="MobiDB-lite"/>
    </source>
</evidence>
<evidence type="ECO:0000313" key="2">
    <source>
        <dbReference type="EMBL" id="ETW83592.1"/>
    </source>
</evidence>
<reference evidence="2 3" key="1">
    <citation type="journal article" date="2012" name="New Phytol.">
        <title>Insight into trade-off between wood decay and parasitism from the genome of a fungal forest pathogen.</title>
        <authorList>
            <person name="Olson A."/>
            <person name="Aerts A."/>
            <person name="Asiegbu F."/>
            <person name="Belbahri L."/>
            <person name="Bouzid O."/>
            <person name="Broberg A."/>
            <person name="Canback B."/>
            <person name="Coutinho P.M."/>
            <person name="Cullen D."/>
            <person name="Dalman K."/>
            <person name="Deflorio G."/>
            <person name="van Diepen L.T."/>
            <person name="Dunand C."/>
            <person name="Duplessis S."/>
            <person name="Durling M."/>
            <person name="Gonthier P."/>
            <person name="Grimwood J."/>
            <person name="Fossdal C.G."/>
            <person name="Hansson D."/>
            <person name="Henrissat B."/>
            <person name="Hietala A."/>
            <person name="Himmelstrand K."/>
            <person name="Hoffmeister D."/>
            <person name="Hogberg N."/>
            <person name="James T.Y."/>
            <person name="Karlsson M."/>
            <person name="Kohler A."/>
            <person name="Kues U."/>
            <person name="Lee Y.H."/>
            <person name="Lin Y.C."/>
            <person name="Lind M."/>
            <person name="Lindquist E."/>
            <person name="Lombard V."/>
            <person name="Lucas S."/>
            <person name="Lunden K."/>
            <person name="Morin E."/>
            <person name="Murat C."/>
            <person name="Park J."/>
            <person name="Raffaello T."/>
            <person name="Rouze P."/>
            <person name="Salamov A."/>
            <person name="Schmutz J."/>
            <person name="Solheim H."/>
            <person name="Stahlberg J."/>
            <person name="Velez H."/>
            <person name="de Vries R.P."/>
            <person name="Wiebenga A."/>
            <person name="Woodward S."/>
            <person name="Yakovlev I."/>
            <person name="Garbelotto M."/>
            <person name="Martin F."/>
            <person name="Grigoriev I.V."/>
            <person name="Stenlid J."/>
        </authorList>
    </citation>
    <scope>NUCLEOTIDE SEQUENCE [LARGE SCALE GENOMIC DNA]</scope>
    <source>
        <strain evidence="2 3">TC 32-1</strain>
    </source>
</reference>
<dbReference type="EMBL" id="KI925456">
    <property type="protein sequence ID" value="ETW83592.1"/>
    <property type="molecule type" value="Genomic_DNA"/>
</dbReference>
<dbReference type="GeneID" id="20665840"/>
<dbReference type="RefSeq" id="XP_009543370.1">
    <property type="nucleotide sequence ID" value="XM_009545075.1"/>
</dbReference>
<keyword evidence="3" id="KW-1185">Reference proteome</keyword>
<sequence length="162" mass="17819">MTSPFLSWRSLDTSLIVADAETKVSQSEGSEAIPPSVADDHQKTTATGTTLPAELVLPDANQPEAEGSDEKQAPGEPKKKFTAYDIWCSGLTSDVYAAINESNEETWTSILWASQRWQQIYQAGDEEATQLRKSQNPGAAMDPEFFSQWIPKDLLNAAIRNI</sequence>
<dbReference type="STRING" id="747525.W4KCJ6"/>
<dbReference type="OrthoDB" id="107110at2759"/>
<dbReference type="InParanoid" id="W4KCJ6"/>
<proteinExistence type="predicted"/>
<name>W4KCJ6_HETIT</name>
<evidence type="ECO:0000313" key="3">
    <source>
        <dbReference type="Proteomes" id="UP000030671"/>
    </source>
</evidence>
<dbReference type="KEGG" id="hir:HETIRDRAFT_102298"/>
<dbReference type="AlphaFoldDB" id="W4KCJ6"/>
<gene>
    <name evidence="2" type="ORF">HETIRDRAFT_102298</name>
</gene>
<dbReference type="HOGENOM" id="CLU_1635615_0_0_1"/>
<accession>W4KCJ6</accession>
<dbReference type="Proteomes" id="UP000030671">
    <property type="component" value="Unassembled WGS sequence"/>
</dbReference>
<protein>
    <submittedName>
        <fullName evidence="2">Uncharacterized protein</fullName>
    </submittedName>
</protein>